<accession>A0A0N4XFI7</accession>
<gene>
    <name evidence="2" type="ORF">NBR_LOCUS1290</name>
</gene>
<protein>
    <submittedName>
        <fullName evidence="4">Protein of unassigned function</fullName>
    </submittedName>
</protein>
<evidence type="ECO:0000313" key="3">
    <source>
        <dbReference type="Proteomes" id="UP000271162"/>
    </source>
</evidence>
<dbReference type="Proteomes" id="UP000271162">
    <property type="component" value="Unassembled WGS sequence"/>
</dbReference>
<evidence type="ECO:0000313" key="4">
    <source>
        <dbReference type="WBParaSite" id="NBR_0000128901-mRNA-1"/>
    </source>
</evidence>
<dbReference type="AlphaFoldDB" id="A0A0N4XFI7"/>
<feature type="region of interest" description="Disordered" evidence="1">
    <location>
        <begin position="1"/>
        <end position="80"/>
    </location>
</feature>
<proteinExistence type="predicted"/>
<reference evidence="2 3" key="2">
    <citation type="submission" date="2018-11" db="EMBL/GenBank/DDBJ databases">
        <authorList>
            <consortium name="Pathogen Informatics"/>
        </authorList>
    </citation>
    <scope>NUCLEOTIDE SEQUENCE [LARGE SCALE GENOMIC DNA]</scope>
</reference>
<dbReference type="WBParaSite" id="NBR_0000128901-mRNA-1">
    <property type="protein sequence ID" value="NBR_0000128901-mRNA-1"/>
    <property type="gene ID" value="NBR_0000128901"/>
</dbReference>
<feature type="compositionally biased region" description="Polar residues" evidence="1">
    <location>
        <begin position="24"/>
        <end position="45"/>
    </location>
</feature>
<keyword evidence="3" id="KW-1185">Reference proteome</keyword>
<name>A0A0N4XFI7_NIPBR</name>
<dbReference type="EMBL" id="UYSL01000960">
    <property type="protein sequence ID" value="VDL64645.1"/>
    <property type="molecule type" value="Genomic_DNA"/>
</dbReference>
<organism evidence="4">
    <name type="scientific">Nippostrongylus brasiliensis</name>
    <name type="common">Rat hookworm</name>
    <dbReference type="NCBI Taxonomy" id="27835"/>
    <lineage>
        <taxon>Eukaryota</taxon>
        <taxon>Metazoa</taxon>
        <taxon>Ecdysozoa</taxon>
        <taxon>Nematoda</taxon>
        <taxon>Chromadorea</taxon>
        <taxon>Rhabditida</taxon>
        <taxon>Rhabditina</taxon>
        <taxon>Rhabditomorpha</taxon>
        <taxon>Strongyloidea</taxon>
        <taxon>Heligmosomidae</taxon>
        <taxon>Nippostrongylus</taxon>
    </lineage>
</organism>
<evidence type="ECO:0000256" key="1">
    <source>
        <dbReference type="SAM" id="MobiDB-lite"/>
    </source>
</evidence>
<evidence type="ECO:0000313" key="2">
    <source>
        <dbReference type="EMBL" id="VDL64645.1"/>
    </source>
</evidence>
<sequence length="80" mass="8473">MIGVRPDPAGKLLPDLAVARSGPPTESRSVTTPLMNRVNGTTSVGGSPAVRTISDEKRPDGVIKLDFESNQAEVDDARTR</sequence>
<reference evidence="4" key="1">
    <citation type="submission" date="2017-02" db="UniProtKB">
        <authorList>
            <consortium name="WormBaseParasite"/>
        </authorList>
    </citation>
    <scope>IDENTIFICATION</scope>
</reference>
<feature type="compositionally biased region" description="Basic and acidic residues" evidence="1">
    <location>
        <begin position="53"/>
        <end position="67"/>
    </location>
</feature>